<dbReference type="EMBL" id="CAXIEN010000166">
    <property type="protein sequence ID" value="CAL1283345.1"/>
    <property type="molecule type" value="Genomic_DNA"/>
</dbReference>
<comment type="caution">
    <text evidence="3">The sequence shown here is derived from an EMBL/GenBank/DDBJ whole genome shotgun (WGS) entry which is preliminary data.</text>
</comment>
<feature type="signal peptide" evidence="2">
    <location>
        <begin position="1"/>
        <end position="19"/>
    </location>
</feature>
<proteinExistence type="predicted"/>
<sequence>MKLFWIMVLCSAVITLVLSKPSEGKTLTRAESKVHQDALADPRMMSKRLKRASDDDDDDGEDNQNPGLTGGIFRFVGGILKFIGNIFTGI</sequence>
<evidence type="ECO:0000256" key="1">
    <source>
        <dbReference type="SAM" id="MobiDB-lite"/>
    </source>
</evidence>
<organism evidence="3 4">
    <name type="scientific">Larinioides sclopetarius</name>
    <dbReference type="NCBI Taxonomy" id="280406"/>
    <lineage>
        <taxon>Eukaryota</taxon>
        <taxon>Metazoa</taxon>
        <taxon>Ecdysozoa</taxon>
        <taxon>Arthropoda</taxon>
        <taxon>Chelicerata</taxon>
        <taxon>Arachnida</taxon>
        <taxon>Araneae</taxon>
        <taxon>Araneomorphae</taxon>
        <taxon>Entelegynae</taxon>
        <taxon>Araneoidea</taxon>
        <taxon>Araneidae</taxon>
        <taxon>Larinioides</taxon>
    </lineage>
</organism>
<keyword evidence="4" id="KW-1185">Reference proteome</keyword>
<gene>
    <name evidence="3" type="ORF">LARSCL_LOCUS12542</name>
</gene>
<evidence type="ECO:0000313" key="4">
    <source>
        <dbReference type="Proteomes" id="UP001497382"/>
    </source>
</evidence>
<evidence type="ECO:0000256" key="2">
    <source>
        <dbReference type="SAM" id="SignalP"/>
    </source>
</evidence>
<keyword evidence="2" id="KW-0732">Signal</keyword>
<feature type="chain" id="PRO_5043617896" evidence="2">
    <location>
        <begin position="20"/>
        <end position="90"/>
    </location>
</feature>
<dbReference type="Proteomes" id="UP001497382">
    <property type="component" value="Unassembled WGS sequence"/>
</dbReference>
<name>A0AAV2AH79_9ARAC</name>
<evidence type="ECO:0000313" key="3">
    <source>
        <dbReference type="EMBL" id="CAL1283345.1"/>
    </source>
</evidence>
<accession>A0AAV2AH79</accession>
<feature type="compositionally biased region" description="Basic and acidic residues" evidence="1">
    <location>
        <begin position="24"/>
        <end position="40"/>
    </location>
</feature>
<protein>
    <submittedName>
        <fullName evidence="3">Uncharacterized protein</fullName>
    </submittedName>
</protein>
<reference evidence="3 4" key="1">
    <citation type="submission" date="2024-04" db="EMBL/GenBank/DDBJ databases">
        <authorList>
            <person name="Rising A."/>
            <person name="Reimegard J."/>
            <person name="Sonavane S."/>
            <person name="Akerstrom W."/>
            <person name="Nylinder S."/>
            <person name="Hedman E."/>
            <person name="Kallberg Y."/>
        </authorList>
    </citation>
    <scope>NUCLEOTIDE SEQUENCE [LARGE SCALE GENOMIC DNA]</scope>
</reference>
<feature type="region of interest" description="Disordered" evidence="1">
    <location>
        <begin position="24"/>
        <end position="72"/>
    </location>
</feature>
<dbReference type="AlphaFoldDB" id="A0AAV2AH79"/>